<feature type="non-terminal residue" evidence="7">
    <location>
        <position position="1"/>
    </location>
</feature>
<dbReference type="Gene3D" id="2.10.25.10">
    <property type="entry name" value="Laminin"/>
    <property type="match status" value="1"/>
</dbReference>
<dbReference type="Proteomes" id="UP000752696">
    <property type="component" value="Unassembled WGS sequence"/>
</dbReference>
<proteinExistence type="predicted"/>
<feature type="disulfide bond" evidence="5">
    <location>
        <begin position="137"/>
        <end position="164"/>
    </location>
</feature>
<evidence type="ECO:0000256" key="5">
    <source>
        <dbReference type="PROSITE-ProRule" id="PRU00302"/>
    </source>
</evidence>
<feature type="domain" description="Sushi" evidence="6">
    <location>
        <begin position="115"/>
        <end position="166"/>
    </location>
</feature>
<dbReference type="PROSITE" id="PS01187">
    <property type="entry name" value="EGF_CA"/>
    <property type="match status" value="1"/>
</dbReference>
<dbReference type="PANTHER" id="PTHR24034">
    <property type="entry name" value="EGF-LIKE DOMAIN-CONTAINING PROTEIN"/>
    <property type="match status" value="1"/>
</dbReference>
<evidence type="ECO:0000313" key="7">
    <source>
        <dbReference type="EMBL" id="CAD1479289.1"/>
    </source>
</evidence>
<dbReference type="InterPro" id="IPR018097">
    <property type="entry name" value="EGF_Ca-bd_CS"/>
</dbReference>
<sequence length="177" mass="19567">MNASGTTADVSKIALIQSAHTYVLVVLVIYRISDVRVAEISPDEFLAFVSRNRSQCQDINECLNRNGGCNGECVNTAGSYYCTCSGDLVLASDERTCVSAELRCRAMEPPLHAEIRCPGHSSGVVDYPVGARCHIRCRRGYRLEGPHTRYCMTGDRWNGKEPVCVQESIVTDSRYHS</sequence>
<name>A0A6V7HFZ8_9HYME</name>
<evidence type="ECO:0000256" key="3">
    <source>
        <dbReference type="ARBA" id="ARBA00022737"/>
    </source>
</evidence>
<keyword evidence="4 5" id="KW-1015">Disulfide bond</keyword>
<dbReference type="OrthoDB" id="7559279at2759"/>
<keyword evidence="8" id="KW-1185">Reference proteome</keyword>
<accession>A0A6V7HFZ8</accession>
<keyword evidence="3" id="KW-0677">Repeat</keyword>
<dbReference type="InterPro" id="IPR050751">
    <property type="entry name" value="ECM_structural_protein"/>
</dbReference>
<reference evidence="7" key="1">
    <citation type="submission" date="2020-07" db="EMBL/GenBank/DDBJ databases">
        <authorList>
            <person name="Nazaruddin N."/>
        </authorList>
    </citation>
    <scope>NUCLEOTIDE SEQUENCE</scope>
</reference>
<keyword evidence="2" id="KW-0732">Signal</keyword>
<comment type="caution">
    <text evidence="5">Lacks conserved residue(s) required for the propagation of feature annotation.</text>
</comment>
<dbReference type="InterPro" id="IPR000436">
    <property type="entry name" value="Sushi_SCR_CCP_dom"/>
</dbReference>
<dbReference type="InterPro" id="IPR035976">
    <property type="entry name" value="Sushi/SCR/CCP_sf"/>
</dbReference>
<evidence type="ECO:0000313" key="8">
    <source>
        <dbReference type="Proteomes" id="UP000752696"/>
    </source>
</evidence>
<dbReference type="Pfam" id="PF07645">
    <property type="entry name" value="EGF_CA"/>
    <property type="match status" value="1"/>
</dbReference>
<dbReference type="AlphaFoldDB" id="A0A6V7HFZ8"/>
<dbReference type="CDD" id="cd00033">
    <property type="entry name" value="CCP"/>
    <property type="match status" value="1"/>
</dbReference>
<dbReference type="Pfam" id="PF00084">
    <property type="entry name" value="Sushi"/>
    <property type="match status" value="1"/>
</dbReference>
<dbReference type="SMART" id="SM00032">
    <property type="entry name" value="CCP"/>
    <property type="match status" value="1"/>
</dbReference>
<evidence type="ECO:0000259" key="6">
    <source>
        <dbReference type="PROSITE" id="PS50923"/>
    </source>
</evidence>
<comment type="caution">
    <text evidence="7">The sequence shown here is derived from an EMBL/GenBank/DDBJ whole genome shotgun (WGS) entry which is preliminary data.</text>
</comment>
<evidence type="ECO:0000256" key="1">
    <source>
        <dbReference type="ARBA" id="ARBA00022536"/>
    </source>
</evidence>
<protein>
    <recommendedName>
        <fullName evidence="6">Sushi domain-containing protein</fullName>
    </recommendedName>
</protein>
<dbReference type="GO" id="GO:0005509">
    <property type="term" value="F:calcium ion binding"/>
    <property type="evidence" value="ECO:0007669"/>
    <property type="project" value="InterPro"/>
</dbReference>
<dbReference type="SUPFAM" id="SSF57196">
    <property type="entry name" value="EGF/Laminin"/>
    <property type="match status" value="1"/>
</dbReference>
<evidence type="ECO:0000256" key="4">
    <source>
        <dbReference type="ARBA" id="ARBA00023157"/>
    </source>
</evidence>
<dbReference type="SMART" id="SM00179">
    <property type="entry name" value="EGF_CA"/>
    <property type="match status" value="1"/>
</dbReference>
<dbReference type="EMBL" id="CAJDYZ010011287">
    <property type="protein sequence ID" value="CAD1479289.1"/>
    <property type="molecule type" value="Genomic_DNA"/>
</dbReference>
<dbReference type="CDD" id="cd00054">
    <property type="entry name" value="EGF_CA"/>
    <property type="match status" value="1"/>
</dbReference>
<keyword evidence="1" id="KW-0245">EGF-like domain</keyword>
<keyword evidence="5" id="KW-0768">Sushi</keyword>
<dbReference type="PROSITE" id="PS50923">
    <property type="entry name" value="SUSHI"/>
    <property type="match status" value="1"/>
</dbReference>
<evidence type="ECO:0000256" key="2">
    <source>
        <dbReference type="ARBA" id="ARBA00022729"/>
    </source>
</evidence>
<dbReference type="PANTHER" id="PTHR24034:SF209">
    <property type="entry name" value="EGF-LIKE DOMAIN-CONTAINING PROTEIN"/>
    <property type="match status" value="1"/>
</dbReference>
<gene>
    <name evidence="7" type="ORF">MHI_LOCUS849335</name>
</gene>
<dbReference type="Gene3D" id="2.10.70.10">
    <property type="entry name" value="Complement Module, domain 1"/>
    <property type="match status" value="1"/>
</dbReference>
<dbReference type="InterPro" id="IPR049883">
    <property type="entry name" value="NOTCH1_EGF-like"/>
</dbReference>
<dbReference type="SUPFAM" id="SSF57535">
    <property type="entry name" value="Complement control module/SCR domain"/>
    <property type="match status" value="1"/>
</dbReference>
<dbReference type="InterPro" id="IPR001881">
    <property type="entry name" value="EGF-like_Ca-bd_dom"/>
</dbReference>
<organism evidence="7 8">
    <name type="scientific">Heterotrigona itama</name>
    <dbReference type="NCBI Taxonomy" id="395501"/>
    <lineage>
        <taxon>Eukaryota</taxon>
        <taxon>Metazoa</taxon>
        <taxon>Ecdysozoa</taxon>
        <taxon>Arthropoda</taxon>
        <taxon>Hexapoda</taxon>
        <taxon>Insecta</taxon>
        <taxon>Pterygota</taxon>
        <taxon>Neoptera</taxon>
        <taxon>Endopterygota</taxon>
        <taxon>Hymenoptera</taxon>
        <taxon>Apocrita</taxon>
        <taxon>Aculeata</taxon>
        <taxon>Apoidea</taxon>
        <taxon>Anthophila</taxon>
        <taxon>Apidae</taxon>
        <taxon>Heterotrigona</taxon>
    </lineage>
</organism>